<dbReference type="EMBL" id="QGTQ01000003">
    <property type="protein sequence ID" value="PWW06245.1"/>
    <property type="molecule type" value="Genomic_DNA"/>
</dbReference>
<dbReference type="RefSeq" id="WP_245946555.1">
    <property type="nucleotide sequence ID" value="NZ_CP054609.1"/>
</dbReference>
<keyword evidence="3" id="KW-1003">Cell membrane</keyword>
<evidence type="ECO:0000256" key="5">
    <source>
        <dbReference type="ARBA" id="ARBA00022741"/>
    </source>
</evidence>
<dbReference type="SUPFAM" id="SSF90123">
    <property type="entry name" value="ABC transporter transmembrane region"/>
    <property type="match status" value="1"/>
</dbReference>
<feature type="region of interest" description="Disordered" evidence="9">
    <location>
        <begin position="610"/>
        <end position="633"/>
    </location>
</feature>
<name>A0A2V2YZI4_9BACL</name>
<keyword evidence="7 10" id="KW-1133">Transmembrane helix</keyword>
<dbReference type="GO" id="GO:0016887">
    <property type="term" value="F:ATP hydrolysis activity"/>
    <property type="evidence" value="ECO:0007669"/>
    <property type="project" value="InterPro"/>
</dbReference>
<keyword evidence="8 10" id="KW-0472">Membrane</keyword>
<feature type="compositionally biased region" description="Basic residues" evidence="9">
    <location>
        <begin position="623"/>
        <end position="633"/>
    </location>
</feature>
<dbReference type="Pfam" id="PF00664">
    <property type="entry name" value="ABC_membrane"/>
    <property type="match status" value="1"/>
</dbReference>
<sequence length="633" mass="70336">MSGPNPMPGQFRPGGGMGGGGMRRFGTGEKVKPASIYGMFVRIFAHVRVQWKALVISIICLTAISLLQFAIPQLTRVTIDHIIPDQAYNKLFLIAIGILGSAALLGVLGYFSTSLIASIGQKVLYDLRNDLYRHLQSMDISFFDRNRTGDLMSRVTNDVNILQQMISSSMMQLVTDLFTFTAIALYMLWIDWRLTLLLLATFPCMLLTTRLFGKRMRASFRTVQESVADVSDHLQNALTGIRLIKSFTAEQYEEERFAKRTERNMDANIQVVRLRAAYEPIIDFLNFVGLAIVLVFGAWLAMKGHMTVGTIVAFTAYLRLLQNPIRHFSRIMNTIQQAAAGYERIMEILNTKAEVIEKLDAVRLPPVDGRIVFDKVDFAYNRDSSVLSQFDLTLEAGQITALVGSSGSGKSTIAHLIARFYDPQSGSITVDGLGLKDVTLSSLREQIGIVSQDIILFNGSIMDNIRYGRLDATEEEVHAAADAANASDFIASFPQGYETMIGERGVKLSGGQKQRISIARAILKNPRIIILDEATASLDTESEQHIQEALAKLLKGRTCLVIAHRLSTIQQADRIYVLEQGQIVESGSHAELLQLSGRYKQLYELQFPKKGRSESDSSSVGKKTTHHREVKAL</sequence>
<reference evidence="13 14" key="1">
    <citation type="submission" date="2018-05" db="EMBL/GenBank/DDBJ databases">
        <title>Genomic Encyclopedia of Type Strains, Phase III (KMG-III): the genomes of soil and plant-associated and newly described type strains.</title>
        <authorList>
            <person name="Whitman W."/>
        </authorList>
    </citation>
    <scope>NUCLEOTIDE SEQUENCE [LARGE SCALE GENOMIC DNA]</scope>
    <source>
        <strain evidence="13 14">CECT 5696</strain>
    </source>
</reference>
<protein>
    <submittedName>
        <fullName evidence="13">ABC-type multidrug transport system fused ATPase/permease subunit</fullName>
    </submittedName>
</protein>
<feature type="transmembrane region" description="Helical" evidence="10">
    <location>
        <begin position="196"/>
        <end position="213"/>
    </location>
</feature>
<evidence type="ECO:0000256" key="4">
    <source>
        <dbReference type="ARBA" id="ARBA00022692"/>
    </source>
</evidence>
<dbReference type="PROSITE" id="PS50893">
    <property type="entry name" value="ABC_TRANSPORTER_2"/>
    <property type="match status" value="1"/>
</dbReference>
<dbReference type="InterPro" id="IPR003593">
    <property type="entry name" value="AAA+_ATPase"/>
</dbReference>
<comment type="subcellular location">
    <subcellularLocation>
        <location evidence="1">Cell membrane</location>
        <topology evidence="1">Multi-pass membrane protein</topology>
    </subcellularLocation>
</comment>
<feature type="transmembrane region" description="Helical" evidence="10">
    <location>
        <begin position="173"/>
        <end position="190"/>
    </location>
</feature>
<dbReference type="GO" id="GO:0005524">
    <property type="term" value="F:ATP binding"/>
    <property type="evidence" value="ECO:0007669"/>
    <property type="project" value="UniProtKB-KW"/>
</dbReference>
<evidence type="ECO:0000259" key="11">
    <source>
        <dbReference type="PROSITE" id="PS50893"/>
    </source>
</evidence>
<keyword evidence="14" id="KW-1185">Reference proteome</keyword>
<keyword evidence="5" id="KW-0547">Nucleotide-binding</keyword>
<dbReference type="FunFam" id="3.40.50.300:FF:000287">
    <property type="entry name" value="Multidrug ABC transporter ATP-binding protein"/>
    <property type="match status" value="1"/>
</dbReference>
<organism evidence="13 14">
    <name type="scientific">Paenibacillus cellulosilyticus</name>
    <dbReference type="NCBI Taxonomy" id="375489"/>
    <lineage>
        <taxon>Bacteria</taxon>
        <taxon>Bacillati</taxon>
        <taxon>Bacillota</taxon>
        <taxon>Bacilli</taxon>
        <taxon>Bacillales</taxon>
        <taxon>Paenibacillaceae</taxon>
        <taxon>Paenibacillus</taxon>
    </lineage>
</organism>
<dbReference type="PANTHER" id="PTHR43394:SF1">
    <property type="entry name" value="ATP-BINDING CASSETTE SUB-FAMILY B MEMBER 10, MITOCHONDRIAL"/>
    <property type="match status" value="1"/>
</dbReference>
<feature type="transmembrane region" description="Helical" evidence="10">
    <location>
        <begin position="91"/>
        <end position="111"/>
    </location>
</feature>
<dbReference type="SUPFAM" id="SSF52540">
    <property type="entry name" value="P-loop containing nucleoside triphosphate hydrolases"/>
    <property type="match status" value="1"/>
</dbReference>
<dbReference type="Pfam" id="PF00005">
    <property type="entry name" value="ABC_tran"/>
    <property type="match status" value="1"/>
</dbReference>
<gene>
    <name evidence="13" type="ORF">DFQ01_103146</name>
</gene>
<accession>A0A2V2YZI4</accession>
<feature type="transmembrane region" description="Helical" evidence="10">
    <location>
        <begin position="281"/>
        <end position="300"/>
    </location>
</feature>
<evidence type="ECO:0000313" key="13">
    <source>
        <dbReference type="EMBL" id="PWW06245.1"/>
    </source>
</evidence>
<dbReference type="SMART" id="SM00382">
    <property type="entry name" value="AAA"/>
    <property type="match status" value="1"/>
</dbReference>
<dbReference type="Gene3D" id="3.40.50.300">
    <property type="entry name" value="P-loop containing nucleotide triphosphate hydrolases"/>
    <property type="match status" value="1"/>
</dbReference>
<keyword evidence="4 10" id="KW-0812">Transmembrane</keyword>
<feature type="domain" description="ABC transporter" evidence="11">
    <location>
        <begin position="371"/>
        <end position="605"/>
    </location>
</feature>
<evidence type="ECO:0000256" key="8">
    <source>
        <dbReference type="ARBA" id="ARBA00023136"/>
    </source>
</evidence>
<proteinExistence type="predicted"/>
<dbReference type="AlphaFoldDB" id="A0A2V2YZI4"/>
<dbReference type="CDD" id="cd07346">
    <property type="entry name" value="ABC_6TM_exporters"/>
    <property type="match status" value="1"/>
</dbReference>
<dbReference type="PANTHER" id="PTHR43394">
    <property type="entry name" value="ATP-DEPENDENT PERMEASE MDL1, MITOCHONDRIAL"/>
    <property type="match status" value="1"/>
</dbReference>
<dbReference type="InterPro" id="IPR027417">
    <property type="entry name" value="P-loop_NTPase"/>
</dbReference>
<dbReference type="PROSITE" id="PS50929">
    <property type="entry name" value="ABC_TM1F"/>
    <property type="match status" value="1"/>
</dbReference>
<dbReference type="InterPro" id="IPR017871">
    <property type="entry name" value="ABC_transporter-like_CS"/>
</dbReference>
<dbReference type="Proteomes" id="UP000246635">
    <property type="component" value="Unassembled WGS sequence"/>
</dbReference>
<dbReference type="InterPro" id="IPR036640">
    <property type="entry name" value="ABC1_TM_sf"/>
</dbReference>
<dbReference type="GO" id="GO:0015421">
    <property type="term" value="F:ABC-type oligopeptide transporter activity"/>
    <property type="evidence" value="ECO:0007669"/>
    <property type="project" value="TreeGrafter"/>
</dbReference>
<keyword evidence="2" id="KW-0813">Transport</keyword>
<evidence type="ECO:0000256" key="3">
    <source>
        <dbReference type="ARBA" id="ARBA00022475"/>
    </source>
</evidence>
<feature type="domain" description="ABC transmembrane type-1" evidence="12">
    <location>
        <begin position="55"/>
        <end position="337"/>
    </location>
</feature>
<keyword evidence="6" id="KW-0067">ATP-binding</keyword>
<dbReference type="InterPro" id="IPR039421">
    <property type="entry name" value="Type_1_exporter"/>
</dbReference>
<dbReference type="PROSITE" id="PS00211">
    <property type="entry name" value="ABC_TRANSPORTER_1"/>
    <property type="match status" value="1"/>
</dbReference>
<dbReference type="InterPro" id="IPR003439">
    <property type="entry name" value="ABC_transporter-like_ATP-bd"/>
</dbReference>
<evidence type="ECO:0000256" key="9">
    <source>
        <dbReference type="SAM" id="MobiDB-lite"/>
    </source>
</evidence>
<dbReference type="FunFam" id="1.20.1560.10:FF:000011">
    <property type="entry name" value="Multidrug ABC transporter ATP-binding protein"/>
    <property type="match status" value="1"/>
</dbReference>
<dbReference type="InterPro" id="IPR011527">
    <property type="entry name" value="ABC1_TM_dom"/>
</dbReference>
<evidence type="ECO:0000256" key="7">
    <source>
        <dbReference type="ARBA" id="ARBA00022989"/>
    </source>
</evidence>
<dbReference type="GO" id="GO:0005886">
    <property type="term" value="C:plasma membrane"/>
    <property type="evidence" value="ECO:0007669"/>
    <property type="project" value="UniProtKB-SubCell"/>
</dbReference>
<evidence type="ECO:0000256" key="1">
    <source>
        <dbReference type="ARBA" id="ARBA00004651"/>
    </source>
</evidence>
<evidence type="ECO:0000256" key="10">
    <source>
        <dbReference type="SAM" id="Phobius"/>
    </source>
</evidence>
<evidence type="ECO:0000313" key="14">
    <source>
        <dbReference type="Proteomes" id="UP000246635"/>
    </source>
</evidence>
<evidence type="ECO:0000259" key="12">
    <source>
        <dbReference type="PROSITE" id="PS50929"/>
    </source>
</evidence>
<feature type="transmembrane region" description="Helical" evidence="10">
    <location>
        <begin position="49"/>
        <end position="71"/>
    </location>
</feature>
<evidence type="ECO:0000256" key="6">
    <source>
        <dbReference type="ARBA" id="ARBA00022840"/>
    </source>
</evidence>
<dbReference type="Gene3D" id="1.20.1560.10">
    <property type="entry name" value="ABC transporter type 1, transmembrane domain"/>
    <property type="match status" value="1"/>
</dbReference>
<evidence type="ECO:0000256" key="2">
    <source>
        <dbReference type="ARBA" id="ARBA00022448"/>
    </source>
</evidence>
<comment type="caution">
    <text evidence="13">The sequence shown here is derived from an EMBL/GenBank/DDBJ whole genome shotgun (WGS) entry which is preliminary data.</text>
</comment>